<evidence type="ECO:0000259" key="1">
    <source>
        <dbReference type="Pfam" id="PF10592"/>
    </source>
</evidence>
<protein>
    <submittedName>
        <fullName evidence="2">AIPR protein</fullName>
    </submittedName>
</protein>
<gene>
    <name evidence="2" type="ORF">SAMN06297229_2293</name>
</gene>
<dbReference type="AlphaFoldDB" id="A0A1Y6FZN0"/>
<evidence type="ECO:0000313" key="3">
    <source>
        <dbReference type="Proteomes" id="UP000194450"/>
    </source>
</evidence>
<dbReference type="RefSeq" id="WP_086435420.1">
    <property type="nucleotide sequence ID" value="NZ_FXWH01000003.1"/>
</dbReference>
<proteinExistence type="predicted"/>
<reference evidence="3" key="1">
    <citation type="submission" date="2017-04" db="EMBL/GenBank/DDBJ databases">
        <authorList>
            <person name="Varghese N."/>
            <person name="Submissions S."/>
        </authorList>
    </citation>
    <scope>NUCLEOTIDE SEQUENCE [LARGE SCALE GENOMIC DNA]</scope>
</reference>
<name>A0A1Y6FZN0_9GAMM</name>
<evidence type="ECO:0000313" key="2">
    <source>
        <dbReference type="EMBL" id="SMQ80537.1"/>
    </source>
</evidence>
<feature type="domain" description="Abortive phage infection protein C-terminal" evidence="1">
    <location>
        <begin position="272"/>
        <end position="543"/>
    </location>
</feature>
<dbReference type="InterPro" id="IPR018891">
    <property type="entry name" value="AIPR_C"/>
</dbReference>
<dbReference type="OrthoDB" id="9806213at2"/>
<dbReference type="Pfam" id="PF10592">
    <property type="entry name" value="AIPR"/>
    <property type="match status" value="1"/>
</dbReference>
<sequence length="564" mass="65167">MASLNDFKILKTKCLKYFENLQNTKPLKSTPKNDIEKERLGFYIFALENLCNLREITDIVDCITDSEFLQYETGKKYDDFGIDAIYLDEDEAEIKLFNFKYREKFNLDKRQSSNDAVISTKFINALYNESTASMSGRIKRLTQGLISALNENRTWKITLYLVSNENKVVLPTDPAISQLKDHYDLEVQAVGLDEVSQVISIRPEPIDATIMLDAEALMVYRESNLSTFNSFIARIPSSEIVRLTCTDESLRHDYNIEDLSVLSEAKLDYSVLFDNVRGFVVKSKYNKNIIESLRNDPQKFFMYNNGLTVVAHRVESQHTNAKKKVKLKISGFQVLNGGQTLRSIHKFNKDSKSNIDDYLSSSEVLVRIFSSDNDQETVNRIAEYTNSQNKISNVDLKSLSTEQLHLEQYLEDFDIIYSRKSGDTGITEKKSYRHKISMERFGQILFALSGSPHQASNQKQQIFGRYYDQLFGTAVFNIESAPRIIEEYFSIVKYYETLSNTYTPIEQKYYYILYLGTILPKLTIDEKITILEDCLKAYETKTELSDARKMIQVAFFNFVKERAV</sequence>
<accession>A0A1Y6FZN0</accession>
<keyword evidence="3" id="KW-1185">Reference proteome</keyword>
<dbReference type="EMBL" id="FXWH01000003">
    <property type="protein sequence ID" value="SMQ80537.1"/>
    <property type="molecule type" value="Genomic_DNA"/>
</dbReference>
<organism evidence="2 3">
    <name type="scientific">Pseudidiomarina planktonica</name>
    <dbReference type="NCBI Taxonomy" id="1323738"/>
    <lineage>
        <taxon>Bacteria</taxon>
        <taxon>Pseudomonadati</taxon>
        <taxon>Pseudomonadota</taxon>
        <taxon>Gammaproteobacteria</taxon>
        <taxon>Alteromonadales</taxon>
        <taxon>Idiomarinaceae</taxon>
        <taxon>Pseudidiomarina</taxon>
    </lineage>
</organism>
<dbReference type="Proteomes" id="UP000194450">
    <property type="component" value="Unassembled WGS sequence"/>
</dbReference>